<dbReference type="PANTHER" id="PTHR43776:SF7">
    <property type="entry name" value="D,D-DIPEPTIDE TRANSPORT ATP-BINDING PROTEIN DDPF-RELATED"/>
    <property type="match status" value="1"/>
</dbReference>
<keyword evidence="7" id="KW-1185">Reference proteome</keyword>
<dbReference type="EMBL" id="BAAAMR010000031">
    <property type="protein sequence ID" value="GAA2141181.1"/>
    <property type="molecule type" value="Genomic_DNA"/>
</dbReference>
<evidence type="ECO:0000259" key="5">
    <source>
        <dbReference type="SMART" id="SM00382"/>
    </source>
</evidence>
<dbReference type="NCBIfam" id="TIGR01727">
    <property type="entry name" value="oligo_HPY"/>
    <property type="match status" value="1"/>
</dbReference>
<evidence type="ECO:0000313" key="7">
    <source>
        <dbReference type="Proteomes" id="UP001501020"/>
    </source>
</evidence>
<accession>A0ABN2ZEZ6</accession>
<keyword evidence="4" id="KW-0067">ATP-binding</keyword>
<dbReference type="Pfam" id="PF08352">
    <property type="entry name" value="oligo_HPY"/>
    <property type="match status" value="1"/>
</dbReference>
<sequence length="312" mass="33324">MTGVPIALDLAVVARIADRIAVMYAGGIVEEGPARQVLSGPKHPYTRGLIRSIPDHLKHGALAAMPGVGDRPSGCAFAPRCRLGVAACTTANPEPVALDDRGHRVRCIRTSDVGPLQSVEEGSRTAPGRTRSEGIILDIRNLRAEHRSCSEVVVAAEDVSLQIRRGECVALVGESGSGKTTIARTIAGLHPIGGGNVVLGERQLPADVRRRTREDRRRIQIVFQNPADALNPRQTIGSAIGRPARLLRGLGKKEPADEVARLLDLVRLPQHTAQRQPGQLSGGEKQRVGFVRLVDLTTSSPSACRWRASAAP</sequence>
<evidence type="ECO:0000256" key="3">
    <source>
        <dbReference type="ARBA" id="ARBA00022741"/>
    </source>
</evidence>
<name>A0ABN2ZEZ6_9ACTN</name>
<dbReference type="PANTHER" id="PTHR43776">
    <property type="entry name" value="TRANSPORT ATP-BINDING PROTEIN"/>
    <property type="match status" value="1"/>
</dbReference>
<organism evidence="6 7">
    <name type="scientific">Actinomadura napierensis</name>
    <dbReference type="NCBI Taxonomy" id="267854"/>
    <lineage>
        <taxon>Bacteria</taxon>
        <taxon>Bacillati</taxon>
        <taxon>Actinomycetota</taxon>
        <taxon>Actinomycetes</taxon>
        <taxon>Streptosporangiales</taxon>
        <taxon>Thermomonosporaceae</taxon>
        <taxon>Actinomadura</taxon>
    </lineage>
</organism>
<dbReference type="InterPro" id="IPR027417">
    <property type="entry name" value="P-loop_NTPase"/>
</dbReference>
<dbReference type="InterPro" id="IPR050319">
    <property type="entry name" value="ABC_transp_ATP-bind"/>
</dbReference>
<evidence type="ECO:0000256" key="2">
    <source>
        <dbReference type="ARBA" id="ARBA00022448"/>
    </source>
</evidence>
<keyword evidence="2" id="KW-0813">Transport</keyword>
<comment type="similarity">
    <text evidence="1">Belongs to the ABC transporter superfamily.</text>
</comment>
<proteinExistence type="inferred from homology"/>
<dbReference type="SUPFAM" id="SSF52540">
    <property type="entry name" value="P-loop containing nucleoside triphosphate hydrolases"/>
    <property type="match status" value="2"/>
</dbReference>
<dbReference type="InterPro" id="IPR003439">
    <property type="entry name" value="ABC_transporter-like_ATP-bd"/>
</dbReference>
<protein>
    <recommendedName>
        <fullName evidence="5">AAA+ ATPase domain-containing protein</fullName>
    </recommendedName>
</protein>
<dbReference type="InterPro" id="IPR013563">
    <property type="entry name" value="Oligopep_ABC_C"/>
</dbReference>
<dbReference type="Gene3D" id="3.40.50.300">
    <property type="entry name" value="P-loop containing nucleotide triphosphate hydrolases"/>
    <property type="match status" value="2"/>
</dbReference>
<dbReference type="InterPro" id="IPR003593">
    <property type="entry name" value="AAA+_ATPase"/>
</dbReference>
<evidence type="ECO:0000256" key="4">
    <source>
        <dbReference type="ARBA" id="ARBA00022840"/>
    </source>
</evidence>
<feature type="domain" description="AAA+ ATPase" evidence="5">
    <location>
        <begin position="165"/>
        <end position="269"/>
    </location>
</feature>
<gene>
    <name evidence="6" type="ORF">GCM10009727_38610</name>
</gene>
<dbReference type="SMART" id="SM00382">
    <property type="entry name" value="AAA"/>
    <property type="match status" value="1"/>
</dbReference>
<comment type="caution">
    <text evidence="6">The sequence shown here is derived from an EMBL/GenBank/DDBJ whole genome shotgun (WGS) entry which is preliminary data.</text>
</comment>
<evidence type="ECO:0000313" key="6">
    <source>
        <dbReference type="EMBL" id="GAA2141181.1"/>
    </source>
</evidence>
<dbReference type="Pfam" id="PF00005">
    <property type="entry name" value="ABC_tran"/>
    <property type="match status" value="1"/>
</dbReference>
<reference evidence="6 7" key="1">
    <citation type="journal article" date="2019" name="Int. J. Syst. Evol. Microbiol.">
        <title>The Global Catalogue of Microorganisms (GCM) 10K type strain sequencing project: providing services to taxonomists for standard genome sequencing and annotation.</title>
        <authorList>
            <consortium name="The Broad Institute Genomics Platform"/>
            <consortium name="The Broad Institute Genome Sequencing Center for Infectious Disease"/>
            <person name="Wu L."/>
            <person name="Ma J."/>
        </authorList>
    </citation>
    <scope>NUCLEOTIDE SEQUENCE [LARGE SCALE GENOMIC DNA]</scope>
    <source>
        <strain evidence="6 7">JCM 13850</strain>
    </source>
</reference>
<evidence type="ECO:0000256" key="1">
    <source>
        <dbReference type="ARBA" id="ARBA00005417"/>
    </source>
</evidence>
<keyword evidence="3" id="KW-0547">Nucleotide-binding</keyword>
<dbReference type="Proteomes" id="UP001501020">
    <property type="component" value="Unassembled WGS sequence"/>
</dbReference>